<dbReference type="AlphaFoldDB" id="A0A6A6W531"/>
<gene>
    <name evidence="3" type="ORF">EJ05DRAFT_375239</name>
</gene>
<evidence type="ECO:0000313" key="3">
    <source>
        <dbReference type="EMBL" id="KAF2758038.1"/>
    </source>
</evidence>
<sequence length="378" mass="43533">MLWPELFELRMRTIAYGPTTTNLSLMVVGNTLSASICVRCQFRILQSSSLQYLPYSQGWRHRRYFSTSIHLRDDPFPPTSLPAAPGSEINQPTSHRHTSSSRIDRTHLGRSSRSVLKVHRGRFRETSSALATQRLGSPAEILVLKDQASLRATENDKDVVVNPKSIERNREVFEATLQAIRDNKKHVRQTDVDHVLDSLKPRHNPDEDAAYLTQDLYETLLQTVRDGFTVGQISRYVQSHTMEQEPSASDDKATVPWTKWRPGTSPLDVRLDPELQARIVRKARMPKRNKLDTVTKITNSMFDEASVHEFPAESRATDALNRSRETTKERLLRRLLKDCWKVQILEEIESVGELEIYITNTCRCRETRIHCILETFER</sequence>
<dbReference type="RefSeq" id="XP_033600489.1">
    <property type="nucleotide sequence ID" value="XM_033741183.1"/>
</dbReference>
<evidence type="ECO:0000256" key="1">
    <source>
        <dbReference type="SAM" id="MobiDB-lite"/>
    </source>
</evidence>
<feature type="domain" description="SLS1 N-terminal" evidence="2">
    <location>
        <begin position="185"/>
        <end position="344"/>
    </location>
</feature>
<accession>A0A6A6W531</accession>
<dbReference type="Pfam" id="PF20776">
    <property type="entry name" value="SLS1_N"/>
    <property type="match status" value="1"/>
</dbReference>
<name>A0A6A6W531_9PEZI</name>
<reference evidence="3" key="1">
    <citation type="journal article" date="2020" name="Stud. Mycol.">
        <title>101 Dothideomycetes genomes: a test case for predicting lifestyles and emergence of pathogens.</title>
        <authorList>
            <person name="Haridas S."/>
            <person name="Albert R."/>
            <person name="Binder M."/>
            <person name="Bloem J."/>
            <person name="Labutti K."/>
            <person name="Salamov A."/>
            <person name="Andreopoulos B."/>
            <person name="Baker S."/>
            <person name="Barry K."/>
            <person name="Bills G."/>
            <person name="Bluhm B."/>
            <person name="Cannon C."/>
            <person name="Castanera R."/>
            <person name="Culley D."/>
            <person name="Daum C."/>
            <person name="Ezra D."/>
            <person name="Gonzalez J."/>
            <person name="Henrissat B."/>
            <person name="Kuo A."/>
            <person name="Liang C."/>
            <person name="Lipzen A."/>
            <person name="Lutzoni F."/>
            <person name="Magnuson J."/>
            <person name="Mondo S."/>
            <person name="Nolan M."/>
            <person name="Ohm R."/>
            <person name="Pangilinan J."/>
            <person name="Park H.-J."/>
            <person name="Ramirez L."/>
            <person name="Alfaro M."/>
            <person name="Sun H."/>
            <person name="Tritt A."/>
            <person name="Yoshinaga Y."/>
            <person name="Zwiers L.-H."/>
            <person name="Turgeon B."/>
            <person name="Goodwin S."/>
            <person name="Spatafora J."/>
            <person name="Crous P."/>
            <person name="Grigoriev I."/>
        </authorList>
    </citation>
    <scope>NUCLEOTIDE SEQUENCE</scope>
    <source>
        <strain evidence="3">CBS 121739</strain>
    </source>
</reference>
<proteinExistence type="predicted"/>
<dbReference type="GeneID" id="54482237"/>
<dbReference type="Proteomes" id="UP000799437">
    <property type="component" value="Unassembled WGS sequence"/>
</dbReference>
<protein>
    <recommendedName>
        <fullName evidence="2">SLS1 N-terminal domain-containing protein</fullName>
    </recommendedName>
</protein>
<dbReference type="OrthoDB" id="5392646at2759"/>
<dbReference type="EMBL" id="ML996572">
    <property type="protein sequence ID" value="KAF2758038.1"/>
    <property type="molecule type" value="Genomic_DNA"/>
</dbReference>
<dbReference type="InterPro" id="IPR048400">
    <property type="entry name" value="SLS1_N"/>
</dbReference>
<organism evidence="3 4">
    <name type="scientific">Pseudovirgaria hyperparasitica</name>
    <dbReference type="NCBI Taxonomy" id="470096"/>
    <lineage>
        <taxon>Eukaryota</taxon>
        <taxon>Fungi</taxon>
        <taxon>Dikarya</taxon>
        <taxon>Ascomycota</taxon>
        <taxon>Pezizomycotina</taxon>
        <taxon>Dothideomycetes</taxon>
        <taxon>Dothideomycetes incertae sedis</taxon>
        <taxon>Acrospermales</taxon>
        <taxon>Acrospermaceae</taxon>
        <taxon>Pseudovirgaria</taxon>
    </lineage>
</organism>
<keyword evidence="4" id="KW-1185">Reference proteome</keyword>
<feature type="region of interest" description="Disordered" evidence="1">
    <location>
        <begin position="76"/>
        <end position="109"/>
    </location>
</feature>
<evidence type="ECO:0000259" key="2">
    <source>
        <dbReference type="Pfam" id="PF20776"/>
    </source>
</evidence>
<evidence type="ECO:0000313" key="4">
    <source>
        <dbReference type="Proteomes" id="UP000799437"/>
    </source>
</evidence>